<name>A0A0F9F2H7_9ZZZZ</name>
<reference evidence="2" key="1">
    <citation type="journal article" date="2015" name="Nature">
        <title>Complex archaea that bridge the gap between prokaryotes and eukaryotes.</title>
        <authorList>
            <person name="Spang A."/>
            <person name="Saw J.H."/>
            <person name="Jorgensen S.L."/>
            <person name="Zaremba-Niedzwiedzka K."/>
            <person name="Martijn J."/>
            <person name="Lind A.E."/>
            <person name="van Eijk R."/>
            <person name="Schleper C."/>
            <person name="Guy L."/>
            <person name="Ettema T.J."/>
        </authorList>
    </citation>
    <scope>NUCLEOTIDE SEQUENCE</scope>
</reference>
<gene>
    <name evidence="2" type="ORF">LCGC14_2003710</name>
</gene>
<feature type="domain" description="GLUG" evidence="1">
    <location>
        <begin position="114"/>
        <end position="140"/>
    </location>
</feature>
<evidence type="ECO:0000313" key="2">
    <source>
        <dbReference type="EMBL" id="KKL80543.1"/>
    </source>
</evidence>
<dbReference type="Pfam" id="PF07581">
    <property type="entry name" value="Glug"/>
    <property type="match status" value="1"/>
</dbReference>
<dbReference type="EMBL" id="LAZR01022819">
    <property type="protein sequence ID" value="KKL80543.1"/>
    <property type="molecule type" value="Genomic_DNA"/>
</dbReference>
<evidence type="ECO:0000259" key="1">
    <source>
        <dbReference type="Pfam" id="PF07581"/>
    </source>
</evidence>
<dbReference type="AlphaFoldDB" id="A0A0F9F2H7"/>
<protein>
    <recommendedName>
        <fullName evidence="1">GLUG domain-containing protein</fullName>
    </recommendedName>
</protein>
<comment type="caution">
    <text evidence="2">The sequence shown here is derived from an EMBL/GenBank/DDBJ whole genome shotgun (WGS) entry which is preliminary data.</text>
</comment>
<sequence>MTGSGTEGDPFIISDVTDLQAMNDDLSAYYELSGDIDASDTSTWNSGAGFVPIGNLSTKFTGDFDGKDYKITDLYISRSSTDYVGLFGYIYYGAGLKRVKNIRLRDCNVTGRDYVGGLVGKLLSTVSTKLEDCSVSGQVTGRIYVGLVEGMGGYTTKCFAEFGSTVTATGTGDSMRTGGFVGAAVQSISACYSRANVVANSGKNVGGFSGVSSASGHLVECYSTGSVTGNASTKGGFIGNAVANVTRCYWDKDTSGLDTSDGGTGLTTAQMKTQGSYDSWDFNTMWDIKPTRNQGYPYLRPFVDVYLFDPGQRWTEGRRRHFIDEGGFERSFEGGATGDTGVAGHRWTEGVFSAYIDEDGNKRRAMGTKSGATGQSPAQCWINLTKARYIDANGDERYLPRTSAFGGSYFNALPISPCVTK</sequence>
<accession>A0A0F9F2H7</accession>
<proteinExistence type="predicted"/>
<dbReference type="InterPro" id="IPR011493">
    <property type="entry name" value="GLUG"/>
</dbReference>
<organism evidence="2">
    <name type="scientific">marine sediment metagenome</name>
    <dbReference type="NCBI Taxonomy" id="412755"/>
    <lineage>
        <taxon>unclassified sequences</taxon>
        <taxon>metagenomes</taxon>
        <taxon>ecological metagenomes</taxon>
    </lineage>
</organism>
<dbReference type="Gene3D" id="2.160.20.110">
    <property type="match status" value="1"/>
</dbReference>